<dbReference type="EMBL" id="ML120406">
    <property type="protein sequence ID" value="RPA97300.1"/>
    <property type="molecule type" value="Genomic_DNA"/>
</dbReference>
<keyword evidence="3" id="KW-1185">Reference proteome</keyword>
<feature type="compositionally biased region" description="Polar residues" evidence="1">
    <location>
        <begin position="335"/>
        <end position="354"/>
    </location>
</feature>
<dbReference type="OrthoDB" id="5362648at2759"/>
<proteinExistence type="predicted"/>
<accession>A0A3N4JLL6</accession>
<organism evidence="2 3">
    <name type="scientific">Choiromyces venosus 120613-1</name>
    <dbReference type="NCBI Taxonomy" id="1336337"/>
    <lineage>
        <taxon>Eukaryota</taxon>
        <taxon>Fungi</taxon>
        <taxon>Dikarya</taxon>
        <taxon>Ascomycota</taxon>
        <taxon>Pezizomycotina</taxon>
        <taxon>Pezizomycetes</taxon>
        <taxon>Pezizales</taxon>
        <taxon>Tuberaceae</taxon>
        <taxon>Choiromyces</taxon>
    </lineage>
</organism>
<evidence type="ECO:0000256" key="1">
    <source>
        <dbReference type="SAM" id="MobiDB-lite"/>
    </source>
</evidence>
<evidence type="ECO:0000313" key="2">
    <source>
        <dbReference type="EMBL" id="RPA97300.1"/>
    </source>
</evidence>
<feature type="compositionally biased region" description="Polar residues" evidence="1">
    <location>
        <begin position="250"/>
        <end position="264"/>
    </location>
</feature>
<feature type="compositionally biased region" description="Polar residues" evidence="1">
    <location>
        <begin position="280"/>
        <end position="291"/>
    </location>
</feature>
<name>A0A3N4JLL6_9PEZI</name>
<feature type="region of interest" description="Disordered" evidence="1">
    <location>
        <begin position="697"/>
        <end position="737"/>
    </location>
</feature>
<protein>
    <submittedName>
        <fullName evidence="2">Uncharacterized protein</fullName>
    </submittedName>
</protein>
<dbReference type="AlphaFoldDB" id="A0A3N4JLL6"/>
<dbReference type="STRING" id="1336337.A0A3N4JLL6"/>
<sequence length="953" mass="104824">MSRQHEELPPSSEAALRSQLLSPLVIPSSSQGFTLEEVDESSTNTNLDPTSLMRTYVQKKLSVIPTLFKNYDPGVHYVRALVAQDFESQDRPTVMRVFWDAFHGLGSDGKSPFPDVWMDWREQRQEALWRTISRQSPDLSEAAGRIDQTFPARESSRKSPFDLPSSDFAMNGAVKEYSGETKGIRASSSRQSMRAKLVDIRPRNPKSQLNLTAITLETAAANCPRTPPLGTNRHRSILQRNSISGEFAEKSSNSASYLPSSEPLSVTWAGKDMDPEESETSPSMGRTSSDLPNPPGKPFDWIRVSDGPANSYSWAKDPEYPNPTLTSKFQDESTKTPSYQSNISGVSSNSGDSTTVDFELRVKNVKKSNPRLEAHSKHLANLLLPIQVIGKGQGRTVVSRPAQSLVASPATNSLMSVLESKDIQGAGIKVHPLDTEDLPTSIYSPHTPQVLSLKSDGTISLGEYEDGPFVGMANELVTESKRTYNTEGAFHREIGGCKVLQSSQSRVQDHPSILKRTTKDIGHSNLKAPTKMLSRFSLSGLPRSLSVVDKMISPSEGSGKVLHLSPTPEESEVEDISIIPTAKPLVAPRAQTSKAPSRWAKSSLTKAIGGMIQEGVERTMPHLGRKPVAKEIPKGLPQPMTPPLKVNKSNISAPFASDNPLQLSSSASTPNIIHSAIPIGHVPRSNSIPLQKLMDITNSQRDGSGGKPTELLPWELQHSDNSDGGSLSDQFPAGSSEKHVTQTYPSAKDKSLPAVTISPMDQASLYAWAECTVIQACSDFLRAQQLSIDIALLGKEVKKWEDEKIRLSTGETKNRDKVIEFMFGMEIQCRLIEGNMKLLHFSGPGALNPANIIAAWKAIIPSLTPRTFCIPDYLVLEHFRVFEKVLGLFGPVYYDAEKFENRRAGLVRRIIRSGEAERRLLRVKRLATLREEREKAEEDLLKEVGLLTIGEED</sequence>
<gene>
    <name evidence="2" type="ORF">L873DRAFT_1844993</name>
</gene>
<evidence type="ECO:0000313" key="3">
    <source>
        <dbReference type="Proteomes" id="UP000276215"/>
    </source>
</evidence>
<reference evidence="2 3" key="1">
    <citation type="journal article" date="2018" name="Nat. Ecol. Evol.">
        <title>Pezizomycetes genomes reveal the molecular basis of ectomycorrhizal truffle lifestyle.</title>
        <authorList>
            <person name="Murat C."/>
            <person name="Payen T."/>
            <person name="Noel B."/>
            <person name="Kuo A."/>
            <person name="Morin E."/>
            <person name="Chen J."/>
            <person name="Kohler A."/>
            <person name="Krizsan K."/>
            <person name="Balestrini R."/>
            <person name="Da Silva C."/>
            <person name="Montanini B."/>
            <person name="Hainaut M."/>
            <person name="Levati E."/>
            <person name="Barry K.W."/>
            <person name="Belfiori B."/>
            <person name="Cichocki N."/>
            <person name="Clum A."/>
            <person name="Dockter R.B."/>
            <person name="Fauchery L."/>
            <person name="Guy J."/>
            <person name="Iotti M."/>
            <person name="Le Tacon F."/>
            <person name="Lindquist E.A."/>
            <person name="Lipzen A."/>
            <person name="Malagnac F."/>
            <person name="Mello A."/>
            <person name="Molinier V."/>
            <person name="Miyauchi S."/>
            <person name="Poulain J."/>
            <person name="Riccioni C."/>
            <person name="Rubini A."/>
            <person name="Sitrit Y."/>
            <person name="Splivallo R."/>
            <person name="Traeger S."/>
            <person name="Wang M."/>
            <person name="Zifcakova L."/>
            <person name="Wipf D."/>
            <person name="Zambonelli A."/>
            <person name="Paolocci F."/>
            <person name="Nowrousian M."/>
            <person name="Ottonello S."/>
            <person name="Baldrian P."/>
            <person name="Spatafora J.W."/>
            <person name="Henrissat B."/>
            <person name="Nagy L.G."/>
            <person name="Aury J.M."/>
            <person name="Wincker P."/>
            <person name="Grigoriev I.V."/>
            <person name="Bonfante P."/>
            <person name="Martin F.M."/>
        </authorList>
    </citation>
    <scope>NUCLEOTIDE SEQUENCE [LARGE SCALE GENOMIC DNA]</scope>
    <source>
        <strain evidence="2 3">120613-1</strain>
    </source>
</reference>
<feature type="region of interest" description="Disordered" evidence="1">
    <location>
        <begin position="250"/>
        <end position="354"/>
    </location>
</feature>
<dbReference type="Proteomes" id="UP000276215">
    <property type="component" value="Unassembled WGS sequence"/>
</dbReference>